<protein>
    <submittedName>
        <fullName evidence="1">Uncharacterized protein</fullName>
    </submittedName>
</protein>
<sequence>MPSSNRSGVLDRLLHEYCAVRTAGARQQVG</sequence>
<accession>A0A6J4LSU0</accession>
<dbReference type="AlphaFoldDB" id="A0A6J4LSU0"/>
<proteinExistence type="predicted"/>
<reference evidence="1" key="1">
    <citation type="submission" date="2020-02" db="EMBL/GenBank/DDBJ databases">
        <authorList>
            <person name="Meier V. D."/>
        </authorList>
    </citation>
    <scope>NUCLEOTIDE SEQUENCE</scope>
    <source>
        <strain evidence="1">AVDCRST_MAG72</strain>
    </source>
</reference>
<dbReference type="EMBL" id="CADCUJ010000036">
    <property type="protein sequence ID" value="CAA9341003.1"/>
    <property type="molecule type" value="Genomic_DNA"/>
</dbReference>
<evidence type="ECO:0000313" key="1">
    <source>
        <dbReference type="EMBL" id="CAA9341003.1"/>
    </source>
</evidence>
<organism evidence="1">
    <name type="scientific">uncultured Nocardioidaceae bacterium</name>
    <dbReference type="NCBI Taxonomy" id="253824"/>
    <lineage>
        <taxon>Bacteria</taxon>
        <taxon>Bacillati</taxon>
        <taxon>Actinomycetota</taxon>
        <taxon>Actinomycetes</taxon>
        <taxon>Propionibacteriales</taxon>
        <taxon>Nocardioidaceae</taxon>
        <taxon>environmental samples</taxon>
    </lineage>
</organism>
<gene>
    <name evidence="1" type="ORF">AVDCRST_MAG72-805</name>
</gene>
<name>A0A6J4LSU0_9ACTN</name>